<name>A0ABP7CVV9_9ACTN</name>
<gene>
    <name evidence="1" type="ORF">GCM10022224_071530</name>
</gene>
<reference evidence="2" key="1">
    <citation type="journal article" date="2019" name="Int. J. Syst. Evol. Microbiol.">
        <title>The Global Catalogue of Microorganisms (GCM) 10K type strain sequencing project: providing services to taxonomists for standard genome sequencing and annotation.</title>
        <authorList>
            <consortium name="The Broad Institute Genomics Platform"/>
            <consortium name="The Broad Institute Genome Sequencing Center for Infectious Disease"/>
            <person name="Wu L."/>
            <person name="Ma J."/>
        </authorList>
    </citation>
    <scope>NUCLEOTIDE SEQUENCE [LARGE SCALE GENOMIC DNA]</scope>
    <source>
        <strain evidence="2">JCM 16904</strain>
    </source>
</reference>
<evidence type="ECO:0000313" key="2">
    <source>
        <dbReference type="Proteomes" id="UP001500902"/>
    </source>
</evidence>
<dbReference type="Proteomes" id="UP001500902">
    <property type="component" value="Unassembled WGS sequence"/>
</dbReference>
<accession>A0ABP7CVV9</accession>
<dbReference type="EMBL" id="BAAAZP010000145">
    <property type="protein sequence ID" value="GAA3695555.1"/>
    <property type="molecule type" value="Genomic_DNA"/>
</dbReference>
<proteinExistence type="predicted"/>
<comment type="caution">
    <text evidence="1">The sequence shown here is derived from an EMBL/GenBank/DDBJ whole genome shotgun (WGS) entry which is preliminary data.</text>
</comment>
<protein>
    <submittedName>
        <fullName evidence="1">Uncharacterized protein</fullName>
    </submittedName>
</protein>
<sequence length="239" mass="27090">MIGPPEKRTVRSGREWLGQTSSNVPASAVAELVPPRVQLASLLSPVSFANFALRVRNPALPYRWRVSAFRSCVQLYRPLGFEATLSFLEFQAGRFQRDEAALLQALDVIEASRAAWHAELHAYATRRQEAKMQGQRSPRAEEPNPNLQARWYWYGNPRKAALHALRFWRRQRFPHLLPSTDPVLLEISKCVSEFLDSGAVFTEAQRDLLGALVSEIEQRLHSGDLLLVVRHIEVASGLR</sequence>
<keyword evidence="2" id="KW-1185">Reference proteome</keyword>
<evidence type="ECO:0000313" key="1">
    <source>
        <dbReference type="EMBL" id="GAA3695555.1"/>
    </source>
</evidence>
<organism evidence="1 2">
    <name type="scientific">Nonomuraea antimicrobica</name>
    <dbReference type="NCBI Taxonomy" id="561173"/>
    <lineage>
        <taxon>Bacteria</taxon>
        <taxon>Bacillati</taxon>
        <taxon>Actinomycetota</taxon>
        <taxon>Actinomycetes</taxon>
        <taxon>Streptosporangiales</taxon>
        <taxon>Streptosporangiaceae</taxon>
        <taxon>Nonomuraea</taxon>
    </lineage>
</organism>